<dbReference type="eggNOG" id="COG1396">
    <property type="taxonomic scope" value="Bacteria"/>
</dbReference>
<feature type="domain" description="HTH cro/C1-type" evidence="1">
    <location>
        <begin position="154"/>
        <end position="211"/>
    </location>
</feature>
<proteinExistence type="predicted"/>
<dbReference type="SUPFAM" id="SSF47413">
    <property type="entry name" value="lambda repressor-like DNA-binding domains"/>
    <property type="match status" value="1"/>
</dbReference>
<dbReference type="GO" id="GO:0003677">
    <property type="term" value="F:DNA binding"/>
    <property type="evidence" value="ECO:0007669"/>
    <property type="project" value="InterPro"/>
</dbReference>
<dbReference type="Proteomes" id="UP000007488">
    <property type="component" value="Chromosome"/>
</dbReference>
<dbReference type="HOGENOM" id="CLU_115835_0_0_9"/>
<dbReference type="Gene3D" id="1.10.260.40">
    <property type="entry name" value="lambda repressor-like DNA-binding domains"/>
    <property type="match status" value="1"/>
</dbReference>
<dbReference type="Pfam" id="PF01381">
    <property type="entry name" value="HTH_3"/>
    <property type="match status" value="1"/>
</dbReference>
<gene>
    <name evidence="2" type="ordered locus">Sgly_2563</name>
</gene>
<dbReference type="AlphaFoldDB" id="F0SWK5"/>
<dbReference type="STRING" id="645991.Sgly_2563"/>
<reference evidence="3" key="2">
    <citation type="submission" date="2011-02" db="EMBL/GenBank/DDBJ databases">
        <title>The complete genome of Syntrophobotulus glycolicus DSM 8271.</title>
        <authorList>
            <person name="Lucas S."/>
            <person name="Copeland A."/>
            <person name="Lapidus A."/>
            <person name="Bruce D."/>
            <person name="Goodwin L."/>
            <person name="Pitluck S."/>
            <person name="Kyrpides N."/>
            <person name="Mavromatis K."/>
            <person name="Pagani I."/>
            <person name="Ivanova N."/>
            <person name="Mikhailova N."/>
            <person name="Chertkov O."/>
            <person name="Held B."/>
            <person name="Detter J.C."/>
            <person name="Tapia R."/>
            <person name="Han C."/>
            <person name="Land M."/>
            <person name="Hauser L."/>
            <person name="Markowitz V."/>
            <person name="Cheng J.-F."/>
            <person name="Hugenholtz P."/>
            <person name="Woyke T."/>
            <person name="Wu D."/>
            <person name="Spring S."/>
            <person name="Schroeder M."/>
            <person name="Brambilla E."/>
            <person name="Klenk H.-P."/>
            <person name="Eisen J.A."/>
        </authorList>
    </citation>
    <scope>NUCLEOTIDE SEQUENCE [LARGE SCALE GENOMIC DNA]</scope>
    <source>
        <strain evidence="3">DSM 8271 / FlGlyR</strain>
    </source>
</reference>
<dbReference type="EMBL" id="CP002547">
    <property type="protein sequence ID" value="ADY56845.1"/>
    <property type="molecule type" value="Genomic_DNA"/>
</dbReference>
<reference evidence="2 3" key="1">
    <citation type="journal article" date="2011" name="Stand. Genomic Sci.">
        <title>Complete genome sequence of Syntrophobotulus glycolicus type strain (FlGlyR).</title>
        <authorList>
            <person name="Han C."/>
            <person name="Mwirichia R."/>
            <person name="Chertkov O."/>
            <person name="Held B."/>
            <person name="Lapidus A."/>
            <person name="Nolan M."/>
            <person name="Lucas S."/>
            <person name="Hammon N."/>
            <person name="Deshpande S."/>
            <person name="Cheng J.F."/>
            <person name="Tapia R."/>
            <person name="Goodwin L."/>
            <person name="Pitluck S."/>
            <person name="Huntemann M."/>
            <person name="Liolios K."/>
            <person name="Ivanova N."/>
            <person name="Pagani I."/>
            <person name="Mavromatis K."/>
            <person name="Ovchinikova G."/>
            <person name="Pati A."/>
            <person name="Chen A."/>
            <person name="Palaniappan K."/>
            <person name="Land M."/>
            <person name="Hauser L."/>
            <person name="Brambilla E.M."/>
            <person name="Rohde M."/>
            <person name="Spring S."/>
            <person name="Sikorski J."/>
            <person name="Goker M."/>
            <person name="Woyke T."/>
            <person name="Bristow J."/>
            <person name="Eisen J.A."/>
            <person name="Markowitz V."/>
            <person name="Hugenholtz P."/>
            <person name="Kyrpides N.C."/>
            <person name="Klenk H.P."/>
            <person name="Detter J.C."/>
        </authorList>
    </citation>
    <scope>NUCLEOTIDE SEQUENCE [LARGE SCALE GENOMIC DNA]</scope>
    <source>
        <strain evidence="3">DSM 8271 / FlGlyR</strain>
    </source>
</reference>
<dbReference type="InterPro" id="IPR001387">
    <property type="entry name" value="Cro/C1-type_HTH"/>
</dbReference>
<dbReference type="KEGG" id="sgy:Sgly_2563"/>
<protein>
    <submittedName>
        <fullName evidence="2">Helix-turn-helix domain protein</fullName>
    </submittedName>
</protein>
<dbReference type="InterPro" id="IPR010982">
    <property type="entry name" value="Lambda_DNA-bd_dom_sf"/>
</dbReference>
<dbReference type="OrthoDB" id="1664989at2"/>
<dbReference type="RefSeq" id="WP_013625710.1">
    <property type="nucleotide sequence ID" value="NC_015172.1"/>
</dbReference>
<dbReference type="PROSITE" id="PS50943">
    <property type="entry name" value="HTH_CROC1"/>
    <property type="match status" value="1"/>
</dbReference>
<sequence>MTRAYKESYLNKAQKTLAAMMVYAVSDLKYEPDEFFILFLQSGLVDEFGRGNPKYIAGKSGVELAREVILITIGQSVDVIPAPHFERSPVYWAAWALAYYQWYSGYSFKEIHKALPFAELLNMYSTLHEADINKFVSVADKVLIENKRESETNLSRLRKARGLSQKELAKTSGVALRMIQLYEQKQNDINKAQASSLQSLAQALGCKIEDLFE</sequence>
<name>F0SWK5_SYNGF</name>
<evidence type="ECO:0000259" key="1">
    <source>
        <dbReference type="PROSITE" id="PS50943"/>
    </source>
</evidence>
<evidence type="ECO:0000313" key="3">
    <source>
        <dbReference type="Proteomes" id="UP000007488"/>
    </source>
</evidence>
<accession>F0SWK5</accession>
<organism evidence="2 3">
    <name type="scientific">Syntrophobotulus glycolicus (strain DSM 8271 / FlGlyR)</name>
    <dbReference type="NCBI Taxonomy" id="645991"/>
    <lineage>
        <taxon>Bacteria</taxon>
        <taxon>Bacillati</taxon>
        <taxon>Bacillota</taxon>
        <taxon>Clostridia</taxon>
        <taxon>Eubacteriales</taxon>
        <taxon>Desulfitobacteriaceae</taxon>
        <taxon>Syntrophobotulus</taxon>
    </lineage>
</organism>
<evidence type="ECO:0000313" key="2">
    <source>
        <dbReference type="EMBL" id="ADY56845.1"/>
    </source>
</evidence>
<keyword evidence="3" id="KW-1185">Reference proteome</keyword>
<dbReference type="SMART" id="SM00530">
    <property type="entry name" value="HTH_XRE"/>
    <property type="match status" value="1"/>
</dbReference>
<dbReference type="CDD" id="cd00093">
    <property type="entry name" value="HTH_XRE"/>
    <property type="match status" value="1"/>
</dbReference>